<dbReference type="InterPro" id="IPR033919">
    <property type="entry name" value="TSA/FSA_arc/bac"/>
</dbReference>
<dbReference type="Proteomes" id="UP000027665">
    <property type="component" value="Unassembled WGS sequence"/>
</dbReference>
<comment type="function">
    <text evidence="9">Transaldolase is important for the balance of metabolites in the pentose-phosphate pathway.</text>
</comment>
<dbReference type="PROSITE" id="PS01054">
    <property type="entry name" value="TRANSALDOLASE_1"/>
    <property type="match status" value="1"/>
</dbReference>
<dbReference type="GO" id="GO:0016832">
    <property type="term" value="F:aldehyde-lyase activity"/>
    <property type="evidence" value="ECO:0007669"/>
    <property type="project" value="InterPro"/>
</dbReference>
<gene>
    <name evidence="9" type="primary">tal</name>
    <name evidence="10" type="ORF">EH55_05165</name>
</gene>
<evidence type="ECO:0000256" key="6">
    <source>
        <dbReference type="ARBA" id="ARBA00023126"/>
    </source>
</evidence>
<dbReference type="GO" id="GO:0005737">
    <property type="term" value="C:cytoplasm"/>
    <property type="evidence" value="ECO:0007669"/>
    <property type="project" value="UniProtKB-SubCell"/>
</dbReference>
<name>A0A073ISE2_9BACT</name>
<dbReference type="InterPro" id="IPR013785">
    <property type="entry name" value="Aldolase_TIM"/>
</dbReference>
<dbReference type="PROSITE" id="PS00958">
    <property type="entry name" value="TRANSALDOLASE_2"/>
    <property type="match status" value="1"/>
</dbReference>
<comment type="caution">
    <text evidence="10">The sequence shown here is derived from an EMBL/GenBank/DDBJ whole genome shotgun (WGS) entry which is preliminary data.</text>
</comment>
<keyword evidence="11" id="KW-1185">Reference proteome</keyword>
<evidence type="ECO:0000256" key="4">
    <source>
        <dbReference type="ARBA" id="ARBA00022490"/>
    </source>
</evidence>
<dbReference type="UniPathway" id="UPA00115">
    <property type="reaction ID" value="UER00414"/>
</dbReference>
<organism evidence="10 11">
    <name type="scientific">Synergistes jonesii</name>
    <dbReference type="NCBI Taxonomy" id="2754"/>
    <lineage>
        <taxon>Bacteria</taxon>
        <taxon>Thermotogati</taxon>
        <taxon>Synergistota</taxon>
        <taxon>Synergistia</taxon>
        <taxon>Synergistales</taxon>
        <taxon>Synergistaceae</taxon>
        <taxon>Synergistes</taxon>
    </lineage>
</organism>
<evidence type="ECO:0000256" key="8">
    <source>
        <dbReference type="ARBA" id="ARBA00048810"/>
    </source>
</evidence>
<dbReference type="eggNOG" id="COG0176">
    <property type="taxonomic scope" value="Bacteria"/>
</dbReference>
<dbReference type="GO" id="GO:0004801">
    <property type="term" value="F:transaldolase activity"/>
    <property type="evidence" value="ECO:0007669"/>
    <property type="project" value="UniProtKB-UniRule"/>
</dbReference>
<dbReference type="NCBIfam" id="TIGR00875">
    <property type="entry name" value="fsa_talC_mipB"/>
    <property type="match status" value="1"/>
</dbReference>
<evidence type="ECO:0000256" key="9">
    <source>
        <dbReference type="HAMAP-Rule" id="MF_00494"/>
    </source>
</evidence>
<dbReference type="InterPro" id="IPR018225">
    <property type="entry name" value="Transaldolase_AS"/>
</dbReference>
<feature type="active site" description="Schiff-base intermediate with substrate" evidence="9">
    <location>
        <position position="84"/>
    </location>
</feature>
<reference evidence="10 11" key="1">
    <citation type="submission" date="2014-04" db="EMBL/GenBank/DDBJ databases">
        <title>Draft Genome Sequence of Synergistes jonesii.</title>
        <authorList>
            <person name="Coil D.A."/>
            <person name="Eisen J.A."/>
            <person name="Holland-Moritz H.E."/>
        </authorList>
    </citation>
    <scope>NUCLEOTIDE SEQUENCE [LARGE SCALE GENOMIC DNA]</scope>
    <source>
        <strain evidence="10 11">78-1</strain>
    </source>
</reference>
<dbReference type="CDD" id="cd00956">
    <property type="entry name" value="Transaldolase_FSA"/>
    <property type="match status" value="1"/>
</dbReference>
<dbReference type="Pfam" id="PF00923">
    <property type="entry name" value="TAL_FSA"/>
    <property type="match status" value="1"/>
</dbReference>
<dbReference type="InterPro" id="IPR001585">
    <property type="entry name" value="TAL/FSA"/>
</dbReference>
<evidence type="ECO:0000256" key="2">
    <source>
        <dbReference type="ARBA" id="ARBA00004857"/>
    </source>
</evidence>
<keyword evidence="6 9" id="KW-0570">Pentose shunt</keyword>
<proteinExistence type="inferred from homology"/>
<evidence type="ECO:0000313" key="11">
    <source>
        <dbReference type="Proteomes" id="UP000027665"/>
    </source>
</evidence>
<dbReference type="RefSeq" id="WP_037976197.1">
    <property type="nucleotide sequence ID" value="NZ_JMKI01000031.1"/>
</dbReference>
<dbReference type="HAMAP" id="MF_00494">
    <property type="entry name" value="Transaldolase_3b"/>
    <property type="match status" value="1"/>
</dbReference>
<comment type="subcellular location">
    <subcellularLocation>
        <location evidence="1 9">Cytoplasm</location>
    </subcellularLocation>
</comment>
<dbReference type="PANTHER" id="PTHR10683">
    <property type="entry name" value="TRANSALDOLASE"/>
    <property type="match status" value="1"/>
</dbReference>
<dbReference type="STRING" id="2754.EH55_05165"/>
<accession>A0A073ISE2</accession>
<dbReference type="OrthoDB" id="140919at2"/>
<dbReference type="InterPro" id="IPR022999">
    <property type="entry name" value="Transaldolase_3B"/>
</dbReference>
<dbReference type="InterPro" id="IPR004731">
    <property type="entry name" value="Transaldolase_3B/F6P_aldolase"/>
</dbReference>
<dbReference type="FunFam" id="3.20.20.70:FF:000018">
    <property type="entry name" value="Probable transaldolase"/>
    <property type="match status" value="1"/>
</dbReference>
<protein>
    <recommendedName>
        <fullName evidence="9">Probable transaldolase</fullName>
        <ecNumber evidence="9">2.2.1.2</ecNumber>
    </recommendedName>
</protein>
<keyword evidence="4 9" id="KW-0963">Cytoplasm</keyword>
<keyword evidence="5 9" id="KW-0808">Transferase</keyword>
<comment type="catalytic activity">
    <reaction evidence="8 9">
        <text>D-sedoheptulose 7-phosphate + D-glyceraldehyde 3-phosphate = D-erythrose 4-phosphate + beta-D-fructose 6-phosphate</text>
        <dbReference type="Rhea" id="RHEA:17053"/>
        <dbReference type="ChEBI" id="CHEBI:16897"/>
        <dbReference type="ChEBI" id="CHEBI:57483"/>
        <dbReference type="ChEBI" id="CHEBI:57634"/>
        <dbReference type="ChEBI" id="CHEBI:59776"/>
        <dbReference type="EC" id="2.2.1.2"/>
    </reaction>
</comment>
<dbReference type="GO" id="GO:0005975">
    <property type="term" value="P:carbohydrate metabolic process"/>
    <property type="evidence" value="ECO:0007669"/>
    <property type="project" value="InterPro"/>
</dbReference>
<evidence type="ECO:0000256" key="5">
    <source>
        <dbReference type="ARBA" id="ARBA00022679"/>
    </source>
</evidence>
<dbReference type="GO" id="GO:0006098">
    <property type="term" value="P:pentose-phosphate shunt"/>
    <property type="evidence" value="ECO:0007669"/>
    <property type="project" value="UniProtKB-UniRule"/>
</dbReference>
<dbReference type="Gene3D" id="3.20.20.70">
    <property type="entry name" value="Aldolase class I"/>
    <property type="match status" value="1"/>
</dbReference>
<dbReference type="AlphaFoldDB" id="A0A073ISE2"/>
<evidence type="ECO:0000256" key="1">
    <source>
        <dbReference type="ARBA" id="ARBA00004496"/>
    </source>
</evidence>
<dbReference type="EC" id="2.2.1.2" evidence="9"/>
<evidence type="ECO:0000256" key="7">
    <source>
        <dbReference type="ARBA" id="ARBA00023270"/>
    </source>
</evidence>
<dbReference type="GeneID" id="90983682"/>
<dbReference type="EMBL" id="JMKI01000031">
    <property type="protein sequence ID" value="KEJ92391.1"/>
    <property type="molecule type" value="Genomic_DNA"/>
</dbReference>
<dbReference type="PATRIC" id="fig|2754.20.peg.222"/>
<comment type="pathway">
    <text evidence="2 9">Carbohydrate degradation; pentose phosphate pathway; D-glyceraldehyde 3-phosphate and beta-D-fructose 6-phosphate from D-ribose 5-phosphate and D-xylulose 5-phosphate (non-oxidative stage): step 2/3.</text>
</comment>
<evidence type="ECO:0000313" key="10">
    <source>
        <dbReference type="EMBL" id="KEJ92391.1"/>
    </source>
</evidence>
<keyword evidence="7 9" id="KW-0704">Schiff base</keyword>
<dbReference type="PANTHER" id="PTHR10683:SF40">
    <property type="entry name" value="FRUCTOSE-6-PHOSPHATE ALDOLASE 1-RELATED"/>
    <property type="match status" value="1"/>
</dbReference>
<comment type="similarity">
    <text evidence="3 9">Belongs to the transaldolase family. Type 3B subfamily.</text>
</comment>
<evidence type="ECO:0000256" key="3">
    <source>
        <dbReference type="ARBA" id="ARBA00005740"/>
    </source>
</evidence>
<sequence>MKFFLDTANIDEIKAACSWGVISGVTTNPTLVSKEGGIDFYARVREIAEAVNGPVSAEAVSLERDRLVAEAIELAKIHPQVVVKVPMCPDGLGAVKELAARGIKTNATLIFSVNQALLAAAAGAAYVSPFVGRLDDIGEDGLALVRDIAEIFAGYGIGSQIIAASLRHPAHVRECARAGADIATVPFKVLKMMFEHPLTAKGIAQFNADWEKYRGRLA</sequence>
<dbReference type="SUPFAM" id="SSF51569">
    <property type="entry name" value="Aldolase"/>
    <property type="match status" value="1"/>
</dbReference>